<dbReference type="EMBL" id="CP014518">
    <property type="protein sequence ID" value="AMM31874.1"/>
    <property type="molecule type" value="Genomic_DNA"/>
</dbReference>
<dbReference type="GO" id="GO:0016887">
    <property type="term" value="F:ATP hydrolysis activity"/>
    <property type="evidence" value="ECO:0007669"/>
    <property type="project" value="InterPro"/>
</dbReference>
<dbReference type="Pfam" id="PF07728">
    <property type="entry name" value="AAA_5"/>
    <property type="match status" value="1"/>
</dbReference>
<dbReference type="PANTHER" id="PTHR37291">
    <property type="entry name" value="5-METHYLCYTOSINE-SPECIFIC RESTRICTION ENZYME B"/>
    <property type="match status" value="1"/>
</dbReference>
<dbReference type="SMART" id="SM00382">
    <property type="entry name" value="AAA"/>
    <property type="match status" value="1"/>
</dbReference>
<proteinExistence type="predicted"/>
<dbReference type="Gene3D" id="3.40.50.300">
    <property type="entry name" value="P-loop containing nucleotide triphosphate hydrolases"/>
    <property type="match status" value="1"/>
</dbReference>
<dbReference type="CDD" id="cd00009">
    <property type="entry name" value="AAA"/>
    <property type="match status" value="1"/>
</dbReference>
<dbReference type="AlphaFoldDB" id="A0A126ZZ84"/>
<dbReference type="InterPro" id="IPR011704">
    <property type="entry name" value="ATPase_dyneun-rel_AAA"/>
</dbReference>
<protein>
    <submittedName>
        <fullName evidence="3">ATPase AAA</fullName>
    </submittedName>
</protein>
<dbReference type="OrthoDB" id="9781481at2"/>
<evidence type="ECO:0000313" key="4">
    <source>
        <dbReference type="Proteomes" id="UP000070134"/>
    </source>
</evidence>
<name>A0A126ZZ84_9MICC</name>
<reference evidence="3 4" key="1">
    <citation type="submission" date="2016-02" db="EMBL/GenBank/DDBJ databases">
        <title>Complete genome of Sinomonas atrocyanea KCTC 3377.</title>
        <authorList>
            <person name="Kim K.M."/>
        </authorList>
    </citation>
    <scope>NUCLEOTIDE SEQUENCE [LARGE SCALE GENOMIC DNA]</scope>
    <source>
        <strain evidence="3 4">KCTC 3377</strain>
    </source>
</reference>
<sequence length="729" mass="82181">MVEAGVPEGQYWFVGSSGAGRESQDQAERFISQGIWENGFEDRYLDTVKSMKVGDRIALKSTYVRRTGLPFEARGHAVPVLAIRAVGVITANPGDGRKIGVDWTPAERPREWYLYTGRHTIWKVTPGHWMREALLRFTFLGEPQDTDRFRNDPAWAKRFGDVDPTPEQRFEWTAFYEAMATALLGFRRRRGELLAHLREMQERHEELGFLMDRDWRDNPVPLKDICPFTVMGTFNRGASPAKRTEIAADWAAFLGVSAPAPTGFDGIPLLNNQNSWFFPPAGTRQKDDIDSLWDVFEAALAAADSSEDHERFRLAAAYDRARDIYRVGTKLTMGLFWVRPWNYLPLDGRSRQYLKTELMLDQDFFTADGAAYVTLLDTLASKFEDPQFAVHSFPELSWTAYLERYGHGAHADSGSAGEAPEPEDDPTPMSPQASYTVRDIVADGCFIDESDLNGYLARWRSKKNLILQGPPGTGKTWLARRLAYALIGTRDNKSALRATQFHPNSSYEDFVRGWRPGSDGKLTLVDGPFLEMVERANANPDVPHVMLIEEINRGNPVQVFGELLTLIEAGKRSPRESLQLAYPRSGTESVHVPSNLYIIGTMNLADRSLAIMDLAFRRRFAFVSLEPSVNDAWQAWMSARHGVDPQELELVRFRFEALNDRIADDPALGSEFRLGHSFVTPPAEERVASFADWFRGVVDTEIVPTLEEYWFDDAAKAESASAALLEGLT</sequence>
<dbReference type="InterPro" id="IPR052934">
    <property type="entry name" value="Methyl-DNA_Rec/Restrict_Enz"/>
</dbReference>
<accession>A0A126ZZ84</accession>
<keyword evidence="4" id="KW-1185">Reference proteome</keyword>
<dbReference type="PATRIC" id="fig|37927.3.peg.1238"/>
<dbReference type="InterPro" id="IPR003593">
    <property type="entry name" value="AAA+_ATPase"/>
</dbReference>
<feature type="region of interest" description="Disordered" evidence="1">
    <location>
        <begin position="409"/>
        <end position="432"/>
    </location>
</feature>
<feature type="domain" description="AAA+ ATPase" evidence="2">
    <location>
        <begin position="461"/>
        <end position="626"/>
    </location>
</feature>
<dbReference type="Proteomes" id="UP000070134">
    <property type="component" value="Chromosome"/>
</dbReference>
<dbReference type="REBASE" id="140826">
    <property type="entry name" value="Sat3377McrBCP"/>
</dbReference>
<dbReference type="SUPFAM" id="SSF52540">
    <property type="entry name" value="P-loop containing nucleoside triphosphate hydrolases"/>
    <property type="match status" value="1"/>
</dbReference>
<evidence type="ECO:0000313" key="3">
    <source>
        <dbReference type="EMBL" id="AMM31874.1"/>
    </source>
</evidence>
<evidence type="ECO:0000256" key="1">
    <source>
        <dbReference type="SAM" id="MobiDB-lite"/>
    </source>
</evidence>
<dbReference type="PANTHER" id="PTHR37291:SF1">
    <property type="entry name" value="TYPE IV METHYL-DIRECTED RESTRICTION ENZYME ECOKMCRB SUBUNIT"/>
    <property type="match status" value="1"/>
</dbReference>
<dbReference type="GO" id="GO:0005524">
    <property type="term" value="F:ATP binding"/>
    <property type="evidence" value="ECO:0007669"/>
    <property type="project" value="InterPro"/>
</dbReference>
<evidence type="ECO:0000259" key="2">
    <source>
        <dbReference type="SMART" id="SM00382"/>
    </source>
</evidence>
<dbReference type="STRING" id="37927.SA2016_1192"/>
<dbReference type="KEGG" id="satk:SA2016_1192"/>
<dbReference type="InterPro" id="IPR027417">
    <property type="entry name" value="P-loop_NTPase"/>
</dbReference>
<organism evidence="3 4">
    <name type="scientific">Sinomonas atrocyanea</name>
    <dbReference type="NCBI Taxonomy" id="37927"/>
    <lineage>
        <taxon>Bacteria</taxon>
        <taxon>Bacillati</taxon>
        <taxon>Actinomycetota</taxon>
        <taxon>Actinomycetes</taxon>
        <taxon>Micrococcales</taxon>
        <taxon>Micrococcaceae</taxon>
        <taxon>Sinomonas</taxon>
    </lineage>
</organism>
<gene>
    <name evidence="3" type="ORF">SA2016_1192</name>
</gene>